<dbReference type="Proteomes" id="UP000197138">
    <property type="component" value="Unassembled WGS sequence"/>
</dbReference>
<proteinExistence type="predicted"/>
<protein>
    <submittedName>
        <fullName evidence="2">Uncharacterized protein</fullName>
    </submittedName>
</protein>
<dbReference type="AlphaFoldDB" id="A0A218XCV1"/>
<name>A0A218XCV1_PUNGR</name>
<feature type="compositionally biased region" description="Basic and acidic residues" evidence="1">
    <location>
        <begin position="107"/>
        <end position="116"/>
    </location>
</feature>
<evidence type="ECO:0000313" key="3">
    <source>
        <dbReference type="Proteomes" id="UP000197138"/>
    </source>
</evidence>
<sequence length="116" mass="12614">MTNDTSGRVSEASCLSRGTPELSQTPFSDRAPERPMHGQVNGTREWACTYPGTTGIMEQVSDNLSKLDLVSRGTFQWSQAPLGESSGHIHGKQRSQRSPNTSGHSVNIDKTRITSP</sequence>
<dbReference type="EMBL" id="MTKT01001958">
    <property type="protein sequence ID" value="OWM82777.1"/>
    <property type="molecule type" value="Genomic_DNA"/>
</dbReference>
<accession>A0A218XCV1</accession>
<gene>
    <name evidence="2" type="ORF">CDL15_Pgr008658</name>
</gene>
<reference evidence="3" key="1">
    <citation type="journal article" date="2017" name="Plant J.">
        <title>The pomegranate (Punica granatum L.) genome and the genomics of punicalagin biosynthesis.</title>
        <authorList>
            <person name="Qin G."/>
            <person name="Xu C."/>
            <person name="Ming R."/>
            <person name="Tang H."/>
            <person name="Guyot R."/>
            <person name="Kramer E.M."/>
            <person name="Hu Y."/>
            <person name="Yi X."/>
            <person name="Qi Y."/>
            <person name="Xu X."/>
            <person name="Gao Z."/>
            <person name="Pan H."/>
            <person name="Jian J."/>
            <person name="Tian Y."/>
            <person name="Yue Z."/>
            <person name="Xu Y."/>
        </authorList>
    </citation>
    <scope>NUCLEOTIDE SEQUENCE [LARGE SCALE GENOMIC DNA]</scope>
    <source>
        <strain evidence="3">cv. Dabenzi</strain>
    </source>
</reference>
<feature type="region of interest" description="Disordered" evidence="1">
    <location>
        <begin position="79"/>
        <end position="116"/>
    </location>
</feature>
<comment type="caution">
    <text evidence="2">The sequence shown here is derived from an EMBL/GenBank/DDBJ whole genome shotgun (WGS) entry which is preliminary data.</text>
</comment>
<organism evidence="2 3">
    <name type="scientific">Punica granatum</name>
    <name type="common">Pomegranate</name>
    <dbReference type="NCBI Taxonomy" id="22663"/>
    <lineage>
        <taxon>Eukaryota</taxon>
        <taxon>Viridiplantae</taxon>
        <taxon>Streptophyta</taxon>
        <taxon>Embryophyta</taxon>
        <taxon>Tracheophyta</taxon>
        <taxon>Spermatophyta</taxon>
        <taxon>Magnoliopsida</taxon>
        <taxon>eudicotyledons</taxon>
        <taxon>Gunneridae</taxon>
        <taxon>Pentapetalae</taxon>
        <taxon>rosids</taxon>
        <taxon>malvids</taxon>
        <taxon>Myrtales</taxon>
        <taxon>Lythraceae</taxon>
        <taxon>Punica</taxon>
    </lineage>
</organism>
<feature type="region of interest" description="Disordered" evidence="1">
    <location>
        <begin position="1"/>
        <end position="45"/>
    </location>
</feature>
<evidence type="ECO:0000313" key="2">
    <source>
        <dbReference type="EMBL" id="OWM82777.1"/>
    </source>
</evidence>
<evidence type="ECO:0000256" key="1">
    <source>
        <dbReference type="SAM" id="MobiDB-lite"/>
    </source>
</evidence>
<feature type="compositionally biased region" description="Polar residues" evidence="1">
    <location>
        <begin position="96"/>
        <end position="105"/>
    </location>
</feature>